<reference evidence="4 5" key="1">
    <citation type="submission" date="2022-08" db="EMBL/GenBank/DDBJ databases">
        <title>Bacterial and archaeal communities from various locations to study Microbial Dark Matter (Phase II).</title>
        <authorList>
            <person name="Stepanauskas R."/>
        </authorList>
    </citation>
    <scope>NUCLEOTIDE SEQUENCE [LARGE SCALE GENOMIC DNA]</scope>
    <source>
        <strain evidence="4 5">PD1</strain>
    </source>
</reference>
<evidence type="ECO:0000256" key="1">
    <source>
        <dbReference type="ARBA" id="ARBA00010928"/>
    </source>
</evidence>
<protein>
    <submittedName>
        <fullName evidence="4">Dehydrogenase</fullName>
    </submittedName>
</protein>
<organism evidence="4 5">
    <name type="scientific">Candidatus Fervidibacter sacchari</name>
    <dbReference type="NCBI Taxonomy" id="1448929"/>
    <lineage>
        <taxon>Bacteria</taxon>
        <taxon>Candidatus Fervidibacterota</taxon>
        <taxon>Candidatus Fervidibacter</taxon>
    </lineage>
</organism>
<dbReference type="InterPro" id="IPR051317">
    <property type="entry name" value="Gfo/Idh/MocA_oxidoreduct"/>
</dbReference>
<evidence type="ECO:0000313" key="5">
    <source>
        <dbReference type="Proteomes" id="UP001204798"/>
    </source>
</evidence>
<dbReference type="Proteomes" id="UP001204798">
    <property type="component" value="Unassembled WGS sequence"/>
</dbReference>
<dbReference type="Gene3D" id="3.30.360.10">
    <property type="entry name" value="Dihydrodipicolinate Reductase, domain 2"/>
    <property type="match status" value="1"/>
</dbReference>
<evidence type="ECO:0000259" key="3">
    <source>
        <dbReference type="Pfam" id="PF01408"/>
    </source>
</evidence>
<dbReference type="Pfam" id="PF01408">
    <property type="entry name" value="GFO_IDH_MocA"/>
    <property type="match status" value="1"/>
</dbReference>
<dbReference type="InterPro" id="IPR000683">
    <property type="entry name" value="Gfo/Idh/MocA-like_OxRdtase_N"/>
</dbReference>
<dbReference type="InterPro" id="IPR036291">
    <property type="entry name" value="NAD(P)-bd_dom_sf"/>
</dbReference>
<comment type="similarity">
    <text evidence="1">Belongs to the Gfo/Idh/MocA family.</text>
</comment>
<name>A0ABT2ELB8_9BACT</name>
<dbReference type="PANTHER" id="PTHR43708:SF5">
    <property type="entry name" value="CONSERVED EXPRESSED OXIDOREDUCTASE (EUROFUNG)-RELATED"/>
    <property type="match status" value="1"/>
</dbReference>
<keyword evidence="2" id="KW-0560">Oxidoreductase</keyword>
<gene>
    <name evidence="4" type="ORF">M2350_001124</name>
</gene>
<dbReference type="EMBL" id="JANUCP010000002">
    <property type="protein sequence ID" value="MCS3918724.1"/>
    <property type="molecule type" value="Genomic_DNA"/>
</dbReference>
<proteinExistence type="inferred from homology"/>
<evidence type="ECO:0000256" key="2">
    <source>
        <dbReference type="ARBA" id="ARBA00023002"/>
    </source>
</evidence>
<evidence type="ECO:0000313" key="4">
    <source>
        <dbReference type="EMBL" id="MCS3918724.1"/>
    </source>
</evidence>
<comment type="caution">
    <text evidence="4">The sequence shown here is derived from an EMBL/GenBank/DDBJ whole genome shotgun (WGS) entry which is preliminary data.</text>
</comment>
<sequence>MVRVGIVDTDTSHAVEFTKRLNHIGIAEEQWVDGAKVVAAWTGPSAIISEDLHRQYNRILREELGVQFVDSLDELRNLVDAVMVLSQEGGVHLERAKPFLEAGMPVFIDKPFACSMHDALLMADIAQKHNAPLFSSSSLRYALEVQRVHEQASLWGKVVAADAFSPAPTHPRNPGLFHYGIHGVETLFALMGKGCRRVRCVYNDDGEVVVGEWEDGRIGTMRGIRKGAHAYGFTVLCEKQAWATTIDTRYIYRELLKRVVEMFQTRKPPIDISETLQIVAFIEGARQSAEQGGVPVDLPVF</sequence>
<dbReference type="PANTHER" id="PTHR43708">
    <property type="entry name" value="CONSERVED EXPRESSED OXIDOREDUCTASE (EUROFUNG)"/>
    <property type="match status" value="1"/>
</dbReference>
<keyword evidence="5" id="KW-1185">Reference proteome</keyword>
<accession>A0ABT2ELB8</accession>
<dbReference type="SUPFAM" id="SSF51735">
    <property type="entry name" value="NAD(P)-binding Rossmann-fold domains"/>
    <property type="match status" value="1"/>
</dbReference>
<feature type="domain" description="Gfo/Idh/MocA-like oxidoreductase N-terminal" evidence="3">
    <location>
        <begin position="47"/>
        <end position="133"/>
    </location>
</feature>
<dbReference type="Gene3D" id="3.40.50.720">
    <property type="entry name" value="NAD(P)-binding Rossmann-like Domain"/>
    <property type="match status" value="1"/>
</dbReference>
<dbReference type="RefSeq" id="WP_259094759.1">
    <property type="nucleotide sequence ID" value="NZ_CP130454.1"/>
</dbReference>